<evidence type="ECO:0000256" key="1">
    <source>
        <dbReference type="SAM" id="Phobius"/>
    </source>
</evidence>
<keyword evidence="1" id="KW-1133">Transmembrane helix</keyword>
<keyword evidence="1" id="KW-0472">Membrane</keyword>
<evidence type="ECO:0000313" key="2">
    <source>
        <dbReference type="EMBL" id="QHT03865.1"/>
    </source>
</evidence>
<protein>
    <recommendedName>
        <fullName evidence="3">Large conductance mechanosensitive channel protein</fullName>
    </recommendedName>
</protein>
<proteinExistence type="predicted"/>
<dbReference type="InterPro" id="IPR036019">
    <property type="entry name" value="MscL_channel"/>
</dbReference>
<sequence length="93" mass="9679">MNAGSLIFVIAVGIFVGGALKDFFQAVITDLVTPFLSLVFPDAQHTVEGLVIQAGPLKLKVGDAIGAASTLLIALFVVAVTLPLVRKYSPKLA</sequence>
<feature type="transmembrane region" description="Helical" evidence="1">
    <location>
        <begin position="64"/>
        <end position="85"/>
    </location>
</feature>
<keyword evidence="1" id="KW-0812">Transmembrane</keyword>
<dbReference type="SUPFAM" id="SSF81330">
    <property type="entry name" value="Gated mechanosensitive channel"/>
    <property type="match status" value="1"/>
</dbReference>
<dbReference type="EMBL" id="MN739420">
    <property type="protein sequence ID" value="QHT03865.1"/>
    <property type="molecule type" value="Genomic_DNA"/>
</dbReference>
<evidence type="ECO:0008006" key="3">
    <source>
        <dbReference type="Google" id="ProtNLM"/>
    </source>
</evidence>
<name>A0A6C0CK62_9ZZZZ</name>
<reference evidence="2" key="1">
    <citation type="journal article" date="2020" name="Nature">
        <title>Giant virus diversity and host interactions through global metagenomics.</title>
        <authorList>
            <person name="Schulz F."/>
            <person name="Roux S."/>
            <person name="Paez-Espino D."/>
            <person name="Jungbluth S."/>
            <person name="Walsh D.A."/>
            <person name="Denef V.J."/>
            <person name="McMahon K.D."/>
            <person name="Konstantinidis K.T."/>
            <person name="Eloe-Fadrosh E.A."/>
            <person name="Kyrpides N.C."/>
            <person name="Woyke T."/>
        </authorList>
    </citation>
    <scope>NUCLEOTIDE SEQUENCE</scope>
    <source>
        <strain evidence="2">GVMAG-M-3300021137-6</strain>
    </source>
</reference>
<dbReference type="AlphaFoldDB" id="A0A6C0CK62"/>
<dbReference type="Gene3D" id="1.10.1200.120">
    <property type="entry name" value="Large-conductance mechanosensitive channel, MscL, domain 1"/>
    <property type="match status" value="1"/>
</dbReference>
<accession>A0A6C0CK62</accession>
<organism evidence="2">
    <name type="scientific">viral metagenome</name>
    <dbReference type="NCBI Taxonomy" id="1070528"/>
    <lineage>
        <taxon>unclassified sequences</taxon>
        <taxon>metagenomes</taxon>
        <taxon>organismal metagenomes</taxon>
    </lineage>
</organism>